<feature type="domain" description="CUB" evidence="4">
    <location>
        <begin position="438"/>
        <end position="554"/>
    </location>
</feature>
<proteinExistence type="predicted"/>
<dbReference type="OrthoDB" id="10009301at2759"/>
<evidence type="ECO:0000256" key="2">
    <source>
        <dbReference type="ARBA" id="ARBA00023157"/>
    </source>
</evidence>
<evidence type="ECO:0000256" key="3">
    <source>
        <dbReference type="PROSITE-ProRule" id="PRU00059"/>
    </source>
</evidence>
<dbReference type="PANTHER" id="PTHR24251:SF50">
    <property type="entry name" value="ATTRACTIN-LIKE 1A"/>
    <property type="match status" value="1"/>
</dbReference>
<dbReference type="PROSITE" id="PS01180">
    <property type="entry name" value="CUB"/>
    <property type="match status" value="7"/>
</dbReference>
<feature type="disulfide bond" evidence="3">
    <location>
        <begin position="320"/>
        <end position="347"/>
    </location>
</feature>
<feature type="domain" description="CUB" evidence="4">
    <location>
        <begin position="320"/>
        <end position="436"/>
    </location>
</feature>
<feature type="domain" description="CUB" evidence="4">
    <location>
        <begin position="207"/>
        <end position="319"/>
    </location>
</feature>
<feature type="domain" description="CUB" evidence="4">
    <location>
        <begin position="931"/>
        <end position="1045"/>
    </location>
</feature>
<evidence type="ECO:0000313" key="5">
    <source>
        <dbReference type="EMBL" id="EDW26618.1"/>
    </source>
</evidence>
<dbReference type="InterPro" id="IPR035914">
    <property type="entry name" value="Sperma_CUB_dom_sf"/>
</dbReference>
<comment type="caution">
    <text evidence="3">Lacks conserved residue(s) required for the propagation of feature annotation.</text>
</comment>
<gene>
    <name evidence="5" type="primary">Dper\GL13114</name>
    <name evidence="5" type="ORF">Dper_GL13114</name>
</gene>
<name>B4GV81_DROPE</name>
<dbReference type="EMBL" id="CH479192">
    <property type="protein sequence ID" value="EDW26618.1"/>
    <property type="molecule type" value="Genomic_DNA"/>
</dbReference>
<dbReference type="AlphaFoldDB" id="B4GV81"/>
<keyword evidence="2 3" id="KW-1015">Disulfide bond</keyword>
<dbReference type="FunFam" id="2.60.120.290:FF:000091">
    <property type="entry name" value="Cubilin homolog"/>
    <property type="match status" value="1"/>
</dbReference>
<dbReference type="PANTHER" id="PTHR24251">
    <property type="entry name" value="OVOCHYMASE-RELATED"/>
    <property type="match status" value="1"/>
</dbReference>
<dbReference type="Gene3D" id="2.60.120.290">
    <property type="entry name" value="Spermadhesin, CUB domain"/>
    <property type="match status" value="7"/>
</dbReference>
<protein>
    <submittedName>
        <fullName evidence="5">GL13114</fullName>
    </submittedName>
</protein>
<dbReference type="OMA" id="YSANEHC"/>
<dbReference type="PhylomeDB" id="B4GV81"/>
<dbReference type="InterPro" id="IPR000859">
    <property type="entry name" value="CUB_dom"/>
</dbReference>
<feature type="disulfide bond" evidence="3">
    <location>
        <begin position="438"/>
        <end position="465"/>
    </location>
</feature>
<accession>B4GV81</accession>
<dbReference type="CDD" id="cd00041">
    <property type="entry name" value="CUB"/>
    <property type="match status" value="6"/>
</dbReference>
<feature type="domain" description="CUB" evidence="4">
    <location>
        <begin position="74"/>
        <end position="204"/>
    </location>
</feature>
<reference evidence="5 6" key="1">
    <citation type="journal article" date="2007" name="Nature">
        <title>Evolution of genes and genomes on the Drosophila phylogeny.</title>
        <authorList>
            <consortium name="Drosophila 12 Genomes Consortium"/>
            <person name="Clark A.G."/>
            <person name="Eisen M.B."/>
            <person name="Smith D.R."/>
            <person name="Bergman C.M."/>
            <person name="Oliver B."/>
            <person name="Markow T.A."/>
            <person name="Kaufman T.C."/>
            <person name="Kellis M."/>
            <person name="Gelbart W."/>
            <person name="Iyer V.N."/>
            <person name="Pollard D.A."/>
            <person name="Sackton T.B."/>
            <person name="Larracuente A.M."/>
            <person name="Singh N.D."/>
            <person name="Abad J.P."/>
            <person name="Abt D.N."/>
            <person name="Adryan B."/>
            <person name="Aguade M."/>
            <person name="Akashi H."/>
            <person name="Anderson W.W."/>
            <person name="Aquadro C.F."/>
            <person name="Ardell D.H."/>
            <person name="Arguello R."/>
            <person name="Artieri C.G."/>
            <person name="Barbash D.A."/>
            <person name="Barker D."/>
            <person name="Barsanti P."/>
            <person name="Batterham P."/>
            <person name="Batzoglou S."/>
            <person name="Begun D."/>
            <person name="Bhutkar A."/>
            <person name="Blanco E."/>
            <person name="Bosak S.A."/>
            <person name="Bradley R.K."/>
            <person name="Brand A.D."/>
            <person name="Brent M.R."/>
            <person name="Brooks A.N."/>
            <person name="Brown R.H."/>
            <person name="Butlin R.K."/>
            <person name="Caggese C."/>
            <person name="Calvi B.R."/>
            <person name="Bernardo de Carvalho A."/>
            <person name="Caspi A."/>
            <person name="Castrezana S."/>
            <person name="Celniker S.E."/>
            <person name="Chang J.L."/>
            <person name="Chapple C."/>
            <person name="Chatterji S."/>
            <person name="Chinwalla A."/>
            <person name="Civetta A."/>
            <person name="Clifton S.W."/>
            <person name="Comeron J.M."/>
            <person name="Costello J.C."/>
            <person name="Coyne J.A."/>
            <person name="Daub J."/>
            <person name="David R.G."/>
            <person name="Delcher A.L."/>
            <person name="Delehaunty K."/>
            <person name="Do C.B."/>
            <person name="Ebling H."/>
            <person name="Edwards K."/>
            <person name="Eickbush T."/>
            <person name="Evans J.D."/>
            <person name="Filipski A."/>
            <person name="Findeiss S."/>
            <person name="Freyhult E."/>
            <person name="Fulton L."/>
            <person name="Fulton R."/>
            <person name="Garcia A.C."/>
            <person name="Gardiner A."/>
            <person name="Garfield D.A."/>
            <person name="Garvin B.E."/>
            <person name="Gibson G."/>
            <person name="Gilbert D."/>
            <person name="Gnerre S."/>
            <person name="Godfrey J."/>
            <person name="Good R."/>
            <person name="Gotea V."/>
            <person name="Gravely B."/>
            <person name="Greenberg A.J."/>
            <person name="Griffiths-Jones S."/>
            <person name="Gross S."/>
            <person name="Guigo R."/>
            <person name="Gustafson E.A."/>
            <person name="Haerty W."/>
            <person name="Hahn M.W."/>
            <person name="Halligan D.L."/>
            <person name="Halpern A.L."/>
            <person name="Halter G.M."/>
            <person name="Han M.V."/>
            <person name="Heger A."/>
            <person name="Hillier L."/>
            <person name="Hinrichs A.S."/>
            <person name="Holmes I."/>
            <person name="Hoskins R.A."/>
            <person name="Hubisz M.J."/>
            <person name="Hultmark D."/>
            <person name="Huntley M.A."/>
            <person name="Jaffe D.B."/>
            <person name="Jagadeeshan S."/>
            <person name="Jeck W.R."/>
            <person name="Johnson J."/>
            <person name="Jones C.D."/>
            <person name="Jordan W.C."/>
            <person name="Karpen G.H."/>
            <person name="Kataoka E."/>
            <person name="Keightley P.D."/>
            <person name="Kheradpour P."/>
            <person name="Kirkness E.F."/>
            <person name="Koerich L.B."/>
            <person name="Kristiansen K."/>
            <person name="Kudrna D."/>
            <person name="Kulathinal R.J."/>
            <person name="Kumar S."/>
            <person name="Kwok R."/>
            <person name="Lander E."/>
            <person name="Langley C.H."/>
            <person name="Lapoint R."/>
            <person name="Lazzaro B.P."/>
            <person name="Lee S.J."/>
            <person name="Levesque L."/>
            <person name="Li R."/>
            <person name="Lin C.F."/>
            <person name="Lin M.F."/>
            <person name="Lindblad-Toh K."/>
            <person name="Llopart A."/>
            <person name="Long M."/>
            <person name="Low L."/>
            <person name="Lozovsky E."/>
            <person name="Lu J."/>
            <person name="Luo M."/>
            <person name="Machado C.A."/>
            <person name="Makalowski W."/>
            <person name="Marzo M."/>
            <person name="Matsuda M."/>
            <person name="Matzkin L."/>
            <person name="McAllister B."/>
            <person name="McBride C.S."/>
            <person name="McKernan B."/>
            <person name="McKernan K."/>
            <person name="Mendez-Lago M."/>
            <person name="Minx P."/>
            <person name="Mollenhauer M.U."/>
            <person name="Montooth K."/>
            <person name="Mount S.M."/>
            <person name="Mu X."/>
            <person name="Myers E."/>
            <person name="Negre B."/>
            <person name="Newfeld S."/>
            <person name="Nielsen R."/>
            <person name="Noor M.A."/>
            <person name="O'Grady P."/>
            <person name="Pachter L."/>
            <person name="Papaceit M."/>
            <person name="Parisi M.J."/>
            <person name="Parisi M."/>
            <person name="Parts L."/>
            <person name="Pedersen J.S."/>
            <person name="Pesole G."/>
            <person name="Phillippy A.M."/>
            <person name="Ponting C.P."/>
            <person name="Pop M."/>
            <person name="Porcelli D."/>
            <person name="Powell J.R."/>
            <person name="Prohaska S."/>
            <person name="Pruitt K."/>
            <person name="Puig M."/>
            <person name="Quesneville H."/>
            <person name="Ram K.R."/>
            <person name="Rand D."/>
            <person name="Rasmussen M.D."/>
            <person name="Reed L.K."/>
            <person name="Reenan R."/>
            <person name="Reily A."/>
            <person name="Remington K.A."/>
            <person name="Rieger T.T."/>
            <person name="Ritchie M.G."/>
            <person name="Robin C."/>
            <person name="Rogers Y.H."/>
            <person name="Rohde C."/>
            <person name="Rozas J."/>
            <person name="Rubenfield M.J."/>
            <person name="Ruiz A."/>
            <person name="Russo S."/>
            <person name="Salzberg S.L."/>
            <person name="Sanchez-Gracia A."/>
            <person name="Saranga D.J."/>
            <person name="Sato H."/>
            <person name="Schaeffer S.W."/>
            <person name="Schatz M.C."/>
            <person name="Schlenke T."/>
            <person name="Schwartz R."/>
            <person name="Segarra C."/>
            <person name="Singh R.S."/>
            <person name="Sirot L."/>
            <person name="Sirota M."/>
            <person name="Sisneros N.B."/>
            <person name="Smith C.D."/>
            <person name="Smith T.F."/>
            <person name="Spieth J."/>
            <person name="Stage D.E."/>
            <person name="Stark A."/>
            <person name="Stephan W."/>
            <person name="Strausberg R.L."/>
            <person name="Strempel S."/>
            <person name="Sturgill D."/>
            <person name="Sutton G."/>
            <person name="Sutton G.G."/>
            <person name="Tao W."/>
            <person name="Teichmann S."/>
            <person name="Tobari Y.N."/>
            <person name="Tomimura Y."/>
            <person name="Tsolas J.M."/>
            <person name="Valente V.L."/>
            <person name="Venter E."/>
            <person name="Venter J.C."/>
            <person name="Vicario S."/>
            <person name="Vieira F.G."/>
            <person name="Vilella A.J."/>
            <person name="Villasante A."/>
            <person name="Walenz B."/>
            <person name="Wang J."/>
            <person name="Wasserman M."/>
            <person name="Watts T."/>
            <person name="Wilson D."/>
            <person name="Wilson R.K."/>
            <person name="Wing R.A."/>
            <person name="Wolfner M.F."/>
            <person name="Wong A."/>
            <person name="Wong G.K."/>
            <person name="Wu C.I."/>
            <person name="Wu G."/>
            <person name="Yamamoto D."/>
            <person name="Yang H.P."/>
            <person name="Yang S.P."/>
            <person name="Yorke J.A."/>
            <person name="Yoshida K."/>
            <person name="Zdobnov E."/>
            <person name="Zhang P."/>
            <person name="Zhang Y."/>
            <person name="Zimin A.V."/>
            <person name="Baldwin J."/>
            <person name="Abdouelleil A."/>
            <person name="Abdulkadir J."/>
            <person name="Abebe A."/>
            <person name="Abera B."/>
            <person name="Abreu J."/>
            <person name="Acer S.C."/>
            <person name="Aftuck L."/>
            <person name="Alexander A."/>
            <person name="An P."/>
            <person name="Anderson E."/>
            <person name="Anderson S."/>
            <person name="Arachi H."/>
            <person name="Azer M."/>
            <person name="Bachantsang P."/>
            <person name="Barry A."/>
            <person name="Bayul T."/>
            <person name="Berlin A."/>
            <person name="Bessette D."/>
            <person name="Bloom T."/>
            <person name="Blye J."/>
            <person name="Boguslavskiy L."/>
            <person name="Bonnet C."/>
            <person name="Boukhgalter B."/>
            <person name="Bourzgui I."/>
            <person name="Brown A."/>
            <person name="Cahill P."/>
            <person name="Channer S."/>
            <person name="Cheshatsang Y."/>
            <person name="Chuda L."/>
            <person name="Citroen M."/>
            <person name="Collymore A."/>
            <person name="Cooke P."/>
            <person name="Costello M."/>
            <person name="D'Aco K."/>
            <person name="Daza R."/>
            <person name="De Haan G."/>
            <person name="DeGray S."/>
            <person name="DeMaso C."/>
            <person name="Dhargay N."/>
            <person name="Dooley K."/>
            <person name="Dooley E."/>
            <person name="Doricent M."/>
            <person name="Dorje P."/>
            <person name="Dorjee K."/>
            <person name="Dupes A."/>
            <person name="Elong R."/>
            <person name="Falk J."/>
            <person name="Farina A."/>
            <person name="Faro S."/>
            <person name="Ferguson D."/>
            <person name="Fisher S."/>
            <person name="Foley C.D."/>
            <person name="Franke A."/>
            <person name="Friedrich D."/>
            <person name="Gadbois L."/>
            <person name="Gearin G."/>
            <person name="Gearin C.R."/>
            <person name="Giannoukos G."/>
            <person name="Goode T."/>
            <person name="Graham J."/>
            <person name="Grandbois E."/>
            <person name="Grewal S."/>
            <person name="Gyaltsen K."/>
            <person name="Hafez N."/>
            <person name="Hagos B."/>
            <person name="Hall J."/>
            <person name="Henson C."/>
            <person name="Hollinger A."/>
            <person name="Honan T."/>
            <person name="Huard M.D."/>
            <person name="Hughes L."/>
            <person name="Hurhula B."/>
            <person name="Husby M.E."/>
            <person name="Kamat A."/>
            <person name="Kanga B."/>
            <person name="Kashin S."/>
            <person name="Khazanovich D."/>
            <person name="Kisner P."/>
            <person name="Lance K."/>
            <person name="Lara M."/>
            <person name="Lee W."/>
            <person name="Lennon N."/>
            <person name="Letendre F."/>
            <person name="LeVine R."/>
            <person name="Lipovsky A."/>
            <person name="Liu X."/>
            <person name="Liu J."/>
            <person name="Liu S."/>
            <person name="Lokyitsang T."/>
            <person name="Lokyitsang Y."/>
            <person name="Lubonja R."/>
            <person name="Lui A."/>
            <person name="MacDonald P."/>
            <person name="Magnisalis V."/>
            <person name="Maru K."/>
            <person name="Matthews C."/>
            <person name="McCusker W."/>
            <person name="McDonough S."/>
            <person name="Mehta T."/>
            <person name="Meldrim J."/>
            <person name="Meneus L."/>
            <person name="Mihai O."/>
            <person name="Mihalev A."/>
            <person name="Mihova T."/>
            <person name="Mittelman R."/>
            <person name="Mlenga V."/>
            <person name="Montmayeur A."/>
            <person name="Mulrain L."/>
            <person name="Navidi A."/>
            <person name="Naylor J."/>
            <person name="Negash T."/>
            <person name="Nguyen T."/>
            <person name="Nguyen N."/>
            <person name="Nicol R."/>
            <person name="Norbu C."/>
            <person name="Norbu N."/>
            <person name="Novod N."/>
            <person name="O'Neill B."/>
            <person name="Osman S."/>
            <person name="Markiewicz E."/>
            <person name="Oyono O.L."/>
            <person name="Patti C."/>
            <person name="Phunkhang P."/>
            <person name="Pierre F."/>
            <person name="Priest M."/>
            <person name="Raghuraman S."/>
            <person name="Rege F."/>
            <person name="Reyes R."/>
            <person name="Rise C."/>
            <person name="Rogov P."/>
            <person name="Ross K."/>
            <person name="Ryan E."/>
            <person name="Settipalli S."/>
            <person name="Shea T."/>
            <person name="Sherpa N."/>
            <person name="Shi L."/>
            <person name="Shih D."/>
            <person name="Sparrow T."/>
            <person name="Spaulding J."/>
            <person name="Stalker J."/>
            <person name="Stange-Thomann N."/>
            <person name="Stavropoulos S."/>
            <person name="Stone C."/>
            <person name="Strader C."/>
            <person name="Tesfaye S."/>
            <person name="Thomson T."/>
            <person name="Thoulutsang Y."/>
            <person name="Thoulutsang D."/>
            <person name="Topham K."/>
            <person name="Topping I."/>
            <person name="Tsamla T."/>
            <person name="Vassiliev H."/>
            <person name="Vo A."/>
            <person name="Wangchuk T."/>
            <person name="Wangdi T."/>
            <person name="Weiand M."/>
            <person name="Wilkinson J."/>
            <person name="Wilson A."/>
            <person name="Yadav S."/>
            <person name="Young G."/>
            <person name="Yu Q."/>
            <person name="Zembek L."/>
            <person name="Zhong D."/>
            <person name="Zimmer A."/>
            <person name="Zwirko Z."/>
            <person name="Jaffe D.B."/>
            <person name="Alvarez P."/>
            <person name="Brockman W."/>
            <person name="Butler J."/>
            <person name="Chin C."/>
            <person name="Gnerre S."/>
            <person name="Grabherr M."/>
            <person name="Kleber M."/>
            <person name="Mauceli E."/>
            <person name="MacCallum I."/>
        </authorList>
    </citation>
    <scope>NUCLEOTIDE SEQUENCE [LARGE SCALE GENOMIC DNA]</scope>
    <source>
        <strain evidence="6">MSH-3 / Tucson 14011-0111.49</strain>
    </source>
</reference>
<sequence>MRNQHICALLSPLKLSRLEQCEPLLSHFLCGFDSIGPGDTPPTVRVPFPIQLTVSASIRNELRHLVLGYKMQSCGGIWPLEPGDNLTIRQPTGMSGVAGAIDCAWAIGPDMDANGEDGPSPQDIQLEVSLTVNLPNGGGSVGEGGCHQQFLKVYNGPDQNSPTLGTYCDQASAVNLVVERGLFLEYHADRYEANSTFNVSIKYGSGCGGKLSYPYRQIDFSEQYKNNVECVWDVESEPGYHIGLSFLSRFYIEDSSGCTKDYLLVQQRNESGGNWTDLQRICGRAPPQQINTTAPFMRLIFRSDADVVGDGFVAKFERNCGGTLYATADEQELTSPGYPGYDKNLMCSWTFVPQDPHAAGVLVSFLQFDLEQAPINVCPFDNVTVVTRDGNDHVQQATICGVKHNHEYRARQSIDLTLRTDSSYNGRGFRLVYSTRLCGGVVSETGVVASPRQHTDNKLPPSSDCYWNLTAPEGHKFTIKFELLDFEGHSNCAYDGVEVFAGAVPNERLRAGRFCGCITEDLPTISIGSDRALIHSFSDERDPSRGFRALVRVLRNCDEHIQINNSARYVFSKFYSQEGYDPNLDCNIVFSAPADQQLSIEFRSFHVEQSEDCHKDFVELRDGAGPFSELIGRFCGYNQLPTLTTSRHTLFLRFFTNSDINDSGFELTVSSIPRLCGSPEIKLESTGLKQVTLGSPSTEAEGNYDNGVACFWKITGDAALNLQFVSFDLEGPDASGNCTADYLKIYNNEDALMVERGFGSELIFNGHTSGLNMLNYATEHVYCGSGKPDTYYANAREVYMKFRTNGAVTRPGFRIRVSLDSDCQRHYSGLQGRVRLSETSDCDVYIRAPANYTLSLYQAELVFGSFDCDQENMQVFDRNNQSLQRVCSYVDAGKSLFSQTNELRLHIKTGSYLSTLDLTFLASPVEAGPGCGGQLYNTEGIFTNPFYPDNVRNNSDCRWTIRVPSNNRVLLFFETFNLGSRSTCHTDFLQVLETDVVTGEEREMRRFCGDDAPRVYKSQSSQLVVRFHKTVNYDGVGWVIKFSSVYSNYQIPAYMLGAFDAAALG</sequence>
<organism evidence="6">
    <name type="scientific">Drosophila persimilis</name>
    <name type="common">Fruit fly</name>
    <dbReference type="NCBI Taxonomy" id="7234"/>
    <lineage>
        <taxon>Eukaryota</taxon>
        <taxon>Metazoa</taxon>
        <taxon>Ecdysozoa</taxon>
        <taxon>Arthropoda</taxon>
        <taxon>Hexapoda</taxon>
        <taxon>Insecta</taxon>
        <taxon>Pterygota</taxon>
        <taxon>Neoptera</taxon>
        <taxon>Endopterygota</taxon>
        <taxon>Diptera</taxon>
        <taxon>Brachycera</taxon>
        <taxon>Muscomorpha</taxon>
        <taxon>Ephydroidea</taxon>
        <taxon>Drosophilidae</taxon>
        <taxon>Drosophila</taxon>
        <taxon>Sophophora</taxon>
    </lineage>
</organism>
<evidence type="ECO:0000259" key="4">
    <source>
        <dbReference type="PROSITE" id="PS01180"/>
    </source>
</evidence>
<dbReference type="HOGENOM" id="CLU_287754_0_0_1"/>
<feature type="domain" description="CUB" evidence="4">
    <location>
        <begin position="557"/>
        <end position="672"/>
    </location>
</feature>
<dbReference type="SMR" id="B4GV81"/>
<dbReference type="eggNOG" id="KOG4292">
    <property type="taxonomic scope" value="Eukaryota"/>
</dbReference>
<dbReference type="STRING" id="7234.B4GV81"/>
<evidence type="ECO:0000256" key="1">
    <source>
        <dbReference type="ARBA" id="ARBA00022737"/>
    </source>
</evidence>
<dbReference type="SUPFAM" id="SSF49854">
    <property type="entry name" value="Spermadhesin, CUB domain"/>
    <property type="match status" value="8"/>
</dbReference>
<keyword evidence="1" id="KW-0677">Repeat</keyword>
<dbReference type="FunFam" id="2.60.120.290:FF:000005">
    <property type="entry name" value="Procollagen C-endopeptidase enhancer 1"/>
    <property type="match status" value="1"/>
</dbReference>
<dbReference type="SMART" id="SM00042">
    <property type="entry name" value="CUB"/>
    <property type="match status" value="7"/>
</dbReference>
<dbReference type="Proteomes" id="UP000008744">
    <property type="component" value="Unassembled WGS sequence"/>
</dbReference>
<dbReference type="Pfam" id="PF00431">
    <property type="entry name" value="CUB"/>
    <property type="match status" value="6"/>
</dbReference>
<evidence type="ECO:0000313" key="6">
    <source>
        <dbReference type="Proteomes" id="UP000008744"/>
    </source>
</evidence>
<keyword evidence="6" id="KW-1185">Reference proteome</keyword>
<feature type="domain" description="CUB" evidence="4">
    <location>
        <begin position="676"/>
        <end position="820"/>
    </location>
</feature>